<reference evidence="2" key="1">
    <citation type="submission" date="2022-10" db="EMBL/GenBank/DDBJ databases">
        <authorList>
            <person name="Yu W.X."/>
        </authorList>
    </citation>
    <scope>NUCLEOTIDE SEQUENCE</scope>
    <source>
        <strain evidence="2">AAT</strain>
    </source>
</reference>
<name>A0AAE3M7I7_9BACT</name>
<organism evidence="2 3">
    <name type="scientific">Plebeiibacterium sediminum</name>
    <dbReference type="NCBI Taxonomy" id="2992112"/>
    <lineage>
        <taxon>Bacteria</taxon>
        <taxon>Pseudomonadati</taxon>
        <taxon>Bacteroidota</taxon>
        <taxon>Bacteroidia</taxon>
        <taxon>Marinilabiliales</taxon>
        <taxon>Marinilabiliaceae</taxon>
        <taxon>Plebeiibacterium</taxon>
    </lineage>
</organism>
<evidence type="ECO:0000313" key="3">
    <source>
        <dbReference type="Proteomes" id="UP001209229"/>
    </source>
</evidence>
<dbReference type="RefSeq" id="WP_301191926.1">
    <property type="nucleotide sequence ID" value="NZ_JAPDPJ010000051.1"/>
</dbReference>
<gene>
    <name evidence="2" type="ORF">OM075_18005</name>
</gene>
<dbReference type="Proteomes" id="UP001209229">
    <property type="component" value="Unassembled WGS sequence"/>
</dbReference>
<proteinExistence type="predicted"/>
<keyword evidence="1" id="KW-0472">Membrane</keyword>
<sequence length="200" mass="23506">MLNEINSYRKEHKTFKILFLIGIMGMSAVVGISVYYNYRLIQKFTNTTWIAVDGKAYKAELKQGFQYKDRIYERILAAKMFYKSRYAADRYNQESNIREALELCGNCSENVLIGYDDEGMQQNIKEKGWVYQCQIDSVLMEDDYTGYVFGKQIIITKTKDLKRNMYIRFKSKDLNSRADKNPLAIVLDEVDCFNNKVLDY</sequence>
<comment type="caution">
    <text evidence="2">The sequence shown here is derived from an EMBL/GenBank/DDBJ whole genome shotgun (WGS) entry which is preliminary data.</text>
</comment>
<evidence type="ECO:0000313" key="2">
    <source>
        <dbReference type="EMBL" id="MCW3788367.1"/>
    </source>
</evidence>
<keyword evidence="1" id="KW-0812">Transmembrane</keyword>
<keyword evidence="3" id="KW-1185">Reference proteome</keyword>
<dbReference type="AlphaFoldDB" id="A0AAE3M7I7"/>
<feature type="transmembrane region" description="Helical" evidence="1">
    <location>
        <begin position="17"/>
        <end position="38"/>
    </location>
</feature>
<keyword evidence="1" id="KW-1133">Transmembrane helix</keyword>
<protein>
    <submittedName>
        <fullName evidence="2">Uncharacterized protein</fullName>
    </submittedName>
</protein>
<accession>A0AAE3M7I7</accession>
<dbReference type="EMBL" id="JAPDPJ010000051">
    <property type="protein sequence ID" value="MCW3788367.1"/>
    <property type="molecule type" value="Genomic_DNA"/>
</dbReference>
<evidence type="ECO:0000256" key="1">
    <source>
        <dbReference type="SAM" id="Phobius"/>
    </source>
</evidence>